<name>A0AAE4FQL1_CLOSG</name>
<dbReference type="AlphaFoldDB" id="A0AAE4FQL1"/>
<dbReference type="EMBL" id="JARUIS010000075">
    <property type="protein sequence ID" value="MDS1005401.1"/>
    <property type="molecule type" value="Genomic_DNA"/>
</dbReference>
<gene>
    <name evidence="1" type="ORF">P9J83_18275</name>
</gene>
<feature type="non-terminal residue" evidence="1">
    <location>
        <position position="86"/>
    </location>
</feature>
<evidence type="ECO:0000313" key="2">
    <source>
        <dbReference type="Proteomes" id="UP001182303"/>
    </source>
</evidence>
<proteinExistence type="predicted"/>
<dbReference type="Proteomes" id="UP001182303">
    <property type="component" value="Unassembled WGS sequence"/>
</dbReference>
<protein>
    <submittedName>
        <fullName evidence="1">Uncharacterized protein</fullName>
    </submittedName>
</protein>
<comment type="caution">
    <text evidence="1">The sequence shown here is derived from an EMBL/GenBank/DDBJ whole genome shotgun (WGS) entry which is preliminary data.</text>
</comment>
<reference evidence="1" key="1">
    <citation type="submission" date="2023-04" db="EMBL/GenBank/DDBJ databases">
        <title>Assessment of the microbiological origin of a defect in Grana Padano cheese.</title>
        <authorList>
            <person name="Zago M."/>
            <person name="Rossetti L."/>
            <person name="Bonvini B."/>
            <person name="Carminati D."/>
            <person name="Giraffa G."/>
        </authorList>
    </citation>
    <scope>NUCLEOTIDE SEQUENCE</scope>
    <source>
        <strain evidence="1">4990</strain>
    </source>
</reference>
<feature type="non-terminal residue" evidence="1">
    <location>
        <position position="1"/>
    </location>
</feature>
<accession>A0AAE4FQL1</accession>
<sequence>NKAFYFHWADFVNVQINDWDKVVAGLLNIPKAHMLIGFYTIADTEDGILKVMRSYQYYAAIGLAYRVTKKNKSWDEPNQLGGHVWH</sequence>
<organism evidence="1 2">
    <name type="scientific">Clostridium sporogenes</name>
    <dbReference type="NCBI Taxonomy" id="1509"/>
    <lineage>
        <taxon>Bacteria</taxon>
        <taxon>Bacillati</taxon>
        <taxon>Bacillota</taxon>
        <taxon>Clostridia</taxon>
        <taxon>Eubacteriales</taxon>
        <taxon>Clostridiaceae</taxon>
        <taxon>Clostridium</taxon>
    </lineage>
</organism>
<evidence type="ECO:0000313" key="1">
    <source>
        <dbReference type="EMBL" id="MDS1005401.1"/>
    </source>
</evidence>